<evidence type="ECO:0000256" key="1">
    <source>
        <dbReference type="SAM" id="Phobius"/>
    </source>
</evidence>
<dbReference type="SUPFAM" id="SSF81321">
    <property type="entry name" value="Family A G protein-coupled receptor-like"/>
    <property type="match status" value="1"/>
</dbReference>
<feature type="transmembrane region" description="Helical" evidence="1">
    <location>
        <begin position="79"/>
        <end position="101"/>
    </location>
</feature>
<feature type="transmembrane region" description="Helical" evidence="1">
    <location>
        <begin position="30"/>
        <end position="58"/>
    </location>
</feature>
<keyword evidence="2" id="KW-1185">Reference proteome</keyword>
<feature type="transmembrane region" description="Helical" evidence="1">
    <location>
        <begin position="153"/>
        <end position="177"/>
    </location>
</feature>
<dbReference type="AlphaFoldDB" id="A0A915JX76"/>
<dbReference type="Proteomes" id="UP000887565">
    <property type="component" value="Unplaced"/>
</dbReference>
<accession>A0A915JX76</accession>
<evidence type="ECO:0000313" key="2">
    <source>
        <dbReference type="Proteomes" id="UP000887565"/>
    </source>
</evidence>
<feature type="transmembrane region" description="Helical" evidence="1">
    <location>
        <begin position="107"/>
        <end position="132"/>
    </location>
</feature>
<sequence>MAAELIVPEGEAFHNLTESLVSCEEGHPDLLFTVFSGFLLVASVIGQFTNVVFVRVLIKSTCHVPYNVKAFLILCNSMYFARCLCFTVKFLYNACILYYGFEIMKVSRLLCIVCEYFYLTPSVISYFCVLMVSFDRLKLTFTESIAGMQTSHAYFGCNVVFVCVLNIIFSSVVYLTLSVTSHVSAEENVCYCYVIVAWDHWQAANYSRAMLGVQVVICATFLLTNWTNKRAATKFKINALLMQRYSKWWNITVTHWLVHSCVHQAVGTMIMQISITIGRTHYTDEFTMANTNFNVACLCLFSIEACTNPVIFLKNNVSLMGLARKTFPWLFRSKIINRFVFGIHAGRVDSADLHRTHKQSIHWPKSVTDFSRLRPPNSHRIKAMSYAGTSNPAITVEDL</sequence>
<evidence type="ECO:0000313" key="3">
    <source>
        <dbReference type="WBParaSite" id="nRc.2.0.1.t30926-RA"/>
    </source>
</evidence>
<keyword evidence="1" id="KW-0812">Transmembrane</keyword>
<keyword evidence="1" id="KW-0472">Membrane</keyword>
<feature type="transmembrane region" description="Helical" evidence="1">
    <location>
        <begin position="206"/>
        <end position="226"/>
    </location>
</feature>
<reference evidence="3" key="1">
    <citation type="submission" date="2022-11" db="UniProtKB">
        <authorList>
            <consortium name="WormBaseParasite"/>
        </authorList>
    </citation>
    <scope>IDENTIFICATION</scope>
</reference>
<proteinExistence type="predicted"/>
<keyword evidence="1" id="KW-1133">Transmembrane helix</keyword>
<name>A0A915JX76_ROMCU</name>
<organism evidence="2 3">
    <name type="scientific">Romanomermis culicivorax</name>
    <name type="common">Nematode worm</name>
    <dbReference type="NCBI Taxonomy" id="13658"/>
    <lineage>
        <taxon>Eukaryota</taxon>
        <taxon>Metazoa</taxon>
        <taxon>Ecdysozoa</taxon>
        <taxon>Nematoda</taxon>
        <taxon>Enoplea</taxon>
        <taxon>Dorylaimia</taxon>
        <taxon>Mermithida</taxon>
        <taxon>Mermithoidea</taxon>
        <taxon>Mermithidae</taxon>
        <taxon>Romanomermis</taxon>
    </lineage>
</organism>
<dbReference type="WBParaSite" id="nRc.2.0.1.t30926-RA">
    <property type="protein sequence ID" value="nRc.2.0.1.t30926-RA"/>
    <property type="gene ID" value="nRc.2.0.1.g30926"/>
</dbReference>
<protein>
    <submittedName>
        <fullName evidence="3">Vomeronasal type-1 receptor</fullName>
    </submittedName>
</protein>